<dbReference type="AlphaFoldDB" id="A0AB74JDJ4"/>
<dbReference type="Proteomes" id="UP000310374">
    <property type="component" value="Unassembled WGS sequence"/>
</dbReference>
<evidence type="ECO:0000313" key="2">
    <source>
        <dbReference type="Proteomes" id="UP000310374"/>
    </source>
</evidence>
<reference evidence="1 2" key="1">
    <citation type="submission" date="2018-10" db="EMBL/GenBank/DDBJ databases">
        <title>Fifty Aureobasidium pullulans genomes reveal a recombining polyextremotolerant generalist.</title>
        <authorList>
            <person name="Gostincar C."/>
            <person name="Turk M."/>
            <person name="Zajc J."/>
            <person name="Gunde-Cimerman N."/>
        </authorList>
    </citation>
    <scope>NUCLEOTIDE SEQUENCE [LARGE SCALE GENOMIC DNA]</scope>
    <source>
        <strain evidence="1 2">EXF-10081</strain>
    </source>
</reference>
<protein>
    <submittedName>
        <fullName evidence="1">Uncharacterized protein</fullName>
    </submittedName>
</protein>
<proteinExistence type="predicted"/>
<name>A0AB74JDJ4_AURPU</name>
<sequence>MSYIAKYMFDFGQLKSSFVCALEHWKPQTVSLLELPPEIRNMIYNMLVNETKYREPRLLDLGPGGFLSAPSLMMLHTCNQVQQELLPLYFSIITPHFRMPSPDSLRTRTFTHLLQSEVVAWLDRKGPDAADYFHAISLRSFDRPYIDCSVKVLRSMVVETKFYTNRRFEGHETSASHTLAEKITDSFKLSSTGRLDFEWTVNSITVDSITSPEADTLTLFATVTQLGGQEIARKSVFLGDVAEQYYLTGDQINFDLEFSAPSTSNISIIWSLTNSANANHTFTDDLQQLSNGTKALADHADGMPQLVLSNTVLLIRVLGILDGLSDLTTELLAKLSPVTLGTAIGATFGPEGALIGAFIGSLVDDVLGSIIDDVFGCDCTVASDAVVFLPGDLSLLPIPLTTTYYGSGGGIDCQESSYTISSTLTLLQANHDNVATSLQSTTNWTISLLDTDAPLDWKIFNVEDTLYSGRYPPQTWTPSGDTVTFWDTPWWATVSALDILGIAEGQMVAFGTYSDNDRGSLLGILSQSLTPNVIDLGCIASHNCPAKTTVLVSAGALPSNLQNNVFLATTCGRSQLFLSGLWNKTSNPTTEAYIVDYASNKTLRIPDTPFPVDRWSGGLVYTGSWSK</sequence>
<comment type="caution">
    <text evidence="1">The sequence shown here is derived from an EMBL/GenBank/DDBJ whole genome shotgun (WGS) entry which is preliminary data.</text>
</comment>
<evidence type="ECO:0000313" key="1">
    <source>
        <dbReference type="EMBL" id="THX20474.1"/>
    </source>
</evidence>
<gene>
    <name evidence="1" type="ORF">D6D12_10370</name>
</gene>
<organism evidence="1 2">
    <name type="scientific">Aureobasidium pullulans</name>
    <name type="common">Black yeast</name>
    <name type="synonym">Pullularia pullulans</name>
    <dbReference type="NCBI Taxonomy" id="5580"/>
    <lineage>
        <taxon>Eukaryota</taxon>
        <taxon>Fungi</taxon>
        <taxon>Dikarya</taxon>
        <taxon>Ascomycota</taxon>
        <taxon>Pezizomycotina</taxon>
        <taxon>Dothideomycetes</taxon>
        <taxon>Dothideomycetidae</taxon>
        <taxon>Dothideales</taxon>
        <taxon>Saccotheciaceae</taxon>
        <taxon>Aureobasidium</taxon>
    </lineage>
</organism>
<dbReference type="EMBL" id="QZAT01000281">
    <property type="protein sequence ID" value="THX20474.1"/>
    <property type="molecule type" value="Genomic_DNA"/>
</dbReference>
<accession>A0AB74JDJ4</accession>